<evidence type="ECO:0000259" key="3">
    <source>
        <dbReference type="Pfam" id="PF13439"/>
    </source>
</evidence>
<dbReference type="EMBL" id="JBHLSV010000014">
    <property type="protein sequence ID" value="MFC0674680.1"/>
    <property type="molecule type" value="Genomic_DNA"/>
</dbReference>
<dbReference type="PANTHER" id="PTHR12526:SF635">
    <property type="entry name" value="GLYCOSYL TRANSFERASE GROUP 1"/>
    <property type="match status" value="1"/>
</dbReference>
<protein>
    <submittedName>
        <fullName evidence="4">Glycosyltransferase</fullName>
        <ecNumber evidence="4">2.4.-.-</ecNumber>
    </submittedName>
</protein>
<dbReference type="PANTHER" id="PTHR12526">
    <property type="entry name" value="GLYCOSYLTRANSFERASE"/>
    <property type="match status" value="1"/>
</dbReference>
<keyword evidence="1 4" id="KW-0328">Glycosyltransferase</keyword>
<dbReference type="Pfam" id="PF13692">
    <property type="entry name" value="Glyco_trans_1_4"/>
    <property type="match status" value="1"/>
</dbReference>
<keyword evidence="5" id="KW-1185">Reference proteome</keyword>
<dbReference type="RefSeq" id="WP_376980998.1">
    <property type="nucleotide sequence ID" value="NZ_JBHLSV010000014.1"/>
</dbReference>
<accession>A0ABV6RCH0</accession>
<dbReference type="Gene3D" id="3.40.50.2000">
    <property type="entry name" value="Glycogen Phosphorylase B"/>
    <property type="match status" value="2"/>
</dbReference>
<sequence>MVLRASAGTARRTALWLIPVPELGGVARHALDATAAGIPGWRVIVLCPEGPLAEALRDQDTPVLTGPVSPADGTRCATAHVRGVLRRLRPDVLHTHLAFADLTGVAAATGLRSGRGRRIRVVSTEHGIAGVRGYYQAGRPQAAAKAAAHRARLHRTDAVIAVSESTREQIHAQWGHAAPVTVIRNEVQVPAGVPQPRPGLRILSLARLAPEKRIDELLRAFALVLAEHPQARLTIAGTGPCEAELRAVAAELGLAEAVTFPGHVDAAAALAEHDVVVQLSVWENLSYTLLDAVAYGLGVVATDVGGNAEIVPARCLVVAEDHRGVAAMVLEQGLEPARRPVRPPESGGDHGLARMTAQIDRTYAEAVA</sequence>
<dbReference type="CDD" id="cd03811">
    <property type="entry name" value="GT4_GT28_WabH-like"/>
    <property type="match status" value="1"/>
</dbReference>
<evidence type="ECO:0000256" key="1">
    <source>
        <dbReference type="ARBA" id="ARBA00022676"/>
    </source>
</evidence>
<name>A0ABV6RCH0_9MICO</name>
<dbReference type="Pfam" id="PF13439">
    <property type="entry name" value="Glyco_transf_4"/>
    <property type="match status" value="1"/>
</dbReference>
<dbReference type="Proteomes" id="UP001589793">
    <property type="component" value="Unassembled WGS sequence"/>
</dbReference>
<organism evidence="4 5">
    <name type="scientific">Brachybacterium hainanense</name>
    <dbReference type="NCBI Taxonomy" id="1541174"/>
    <lineage>
        <taxon>Bacteria</taxon>
        <taxon>Bacillati</taxon>
        <taxon>Actinomycetota</taxon>
        <taxon>Actinomycetes</taxon>
        <taxon>Micrococcales</taxon>
        <taxon>Dermabacteraceae</taxon>
        <taxon>Brachybacterium</taxon>
    </lineage>
</organism>
<keyword evidence="2 4" id="KW-0808">Transferase</keyword>
<evidence type="ECO:0000256" key="2">
    <source>
        <dbReference type="ARBA" id="ARBA00022679"/>
    </source>
</evidence>
<dbReference type="InterPro" id="IPR028098">
    <property type="entry name" value="Glyco_trans_4-like_N"/>
</dbReference>
<dbReference type="GO" id="GO:0016757">
    <property type="term" value="F:glycosyltransferase activity"/>
    <property type="evidence" value="ECO:0007669"/>
    <property type="project" value="UniProtKB-KW"/>
</dbReference>
<feature type="domain" description="Glycosyltransferase subfamily 4-like N-terminal" evidence="3">
    <location>
        <begin position="24"/>
        <end position="185"/>
    </location>
</feature>
<evidence type="ECO:0000313" key="5">
    <source>
        <dbReference type="Proteomes" id="UP001589793"/>
    </source>
</evidence>
<dbReference type="EC" id="2.4.-.-" evidence="4"/>
<reference evidence="4 5" key="1">
    <citation type="submission" date="2024-09" db="EMBL/GenBank/DDBJ databases">
        <authorList>
            <person name="Sun Q."/>
            <person name="Mori K."/>
        </authorList>
    </citation>
    <scope>NUCLEOTIDE SEQUENCE [LARGE SCALE GENOMIC DNA]</scope>
    <source>
        <strain evidence="4 5">CICC 10874</strain>
    </source>
</reference>
<evidence type="ECO:0000313" key="4">
    <source>
        <dbReference type="EMBL" id="MFC0674680.1"/>
    </source>
</evidence>
<dbReference type="SUPFAM" id="SSF53756">
    <property type="entry name" value="UDP-Glycosyltransferase/glycogen phosphorylase"/>
    <property type="match status" value="1"/>
</dbReference>
<comment type="caution">
    <text evidence="4">The sequence shown here is derived from an EMBL/GenBank/DDBJ whole genome shotgun (WGS) entry which is preliminary data.</text>
</comment>
<proteinExistence type="predicted"/>
<gene>
    <name evidence="4" type="ORF">ACFFF6_12000</name>
</gene>